<comment type="caution">
    <text evidence="1">The sequence shown here is derived from an EMBL/GenBank/DDBJ whole genome shotgun (WGS) entry which is preliminary data.</text>
</comment>
<evidence type="ECO:0000313" key="1">
    <source>
        <dbReference type="EMBL" id="KAA9134867.1"/>
    </source>
</evidence>
<gene>
    <name evidence="1" type="ORF">F6B40_04005</name>
</gene>
<dbReference type="Proteomes" id="UP000326838">
    <property type="component" value="Unassembled WGS sequence"/>
</dbReference>
<dbReference type="AlphaFoldDB" id="A0A5N0TL48"/>
<evidence type="ECO:0000313" key="2">
    <source>
        <dbReference type="Proteomes" id="UP000326838"/>
    </source>
</evidence>
<proteinExistence type="predicted"/>
<dbReference type="EMBL" id="VYUY01000006">
    <property type="protein sequence ID" value="KAA9134867.1"/>
    <property type="molecule type" value="Genomic_DNA"/>
</dbReference>
<name>A0A5N0TL48_9MICO</name>
<dbReference type="RefSeq" id="WP_150892223.1">
    <property type="nucleotide sequence ID" value="NZ_VYUY01000006.1"/>
</dbReference>
<organism evidence="1 2">
    <name type="scientific">Microbacterium caowuchunii</name>
    <dbReference type="NCBI Taxonomy" id="2614638"/>
    <lineage>
        <taxon>Bacteria</taxon>
        <taxon>Bacillati</taxon>
        <taxon>Actinomycetota</taxon>
        <taxon>Actinomycetes</taxon>
        <taxon>Micrococcales</taxon>
        <taxon>Microbacteriaceae</taxon>
        <taxon>Microbacterium</taxon>
    </lineage>
</organism>
<keyword evidence="2" id="KW-1185">Reference proteome</keyword>
<accession>A0A5N0TL48</accession>
<sequence length="75" mass="7776">MPERGFDVDRSPDSAYLPIATSIGAGETVVNMIIQPAHGTLVLDFHADGRLLGAEVLGAQALLTAETIADAEALT</sequence>
<reference evidence="2" key="1">
    <citation type="submission" date="2019-09" db="EMBL/GenBank/DDBJ databases">
        <title>Mumia zhuanghuii sp. nov. isolated from the intestinal contents of plateau pika (Ochotona curzoniae) in the Qinghai-Tibet plateau of China.</title>
        <authorList>
            <person name="Tian Z."/>
        </authorList>
    </citation>
    <scope>NUCLEOTIDE SEQUENCE [LARGE SCALE GENOMIC DNA]</scope>
    <source>
        <strain evidence="2">L-033</strain>
    </source>
</reference>
<evidence type="ECO:0008006" key="3">
    <source>
        <dbReference type="Google" id="ProtNLM"/>
    </source>
</evidence>
<protein>
    <recommendedName>
        <fullName evidence="3">DUF2283 domain-containing protein</fullName>
    </recommendedName>
</protein>